<accession>A0A0C5VH43</accession>
<dbReference type="Proteomes" id="UP000032266">
    <property type="component" value="Chromosome"/>
</dbReference>
<dbReference type="InterPro" id="IPR000620">
    <property type="entry name" value="EamA_dom"/>
</dbReference>
<evidence type="ECO:0000313" key="4">
    <source>
        <dbReference type="Proteomes" id="UP000032266"/>
    </source>
</evidence>
<feature type="domain" description="EamA" evidence="2">
    <location>
        <begin position="2"/>
        <end position="138"/>
    </location>
</feature>
<reference evidence="3 4" key="1">
    <citation type="submission" date="2014-01" db="EMBL/GenBank/DDBJ databases">
        <title>Full genme sequencing of cellulolytic bacterium Gynuella sunshinyii YC6258T gen. nov., sp. nov.</title>
        <authorList>
            <person name="Khan H."/>
            <person name="Chung E.J."/>
            <person name="Chung Y.R."/>
        </authorList>
    </citation>
    <scope>NUCLEOTIDE SEQUENCE [LARGE SCALE GENOMIC DNA]</scope>
    <source>
        <strain evidence="3 4">YC6258</strain>
    </source>
</reference>
<dbReference type="SUPFAM" id="SSF103481">
    <property type="entry name" value="Multidrug resistance efflux transporter EmrE"/>
    <property type="match status" value="2"/>
</dbReference>
<protein>
    <recommendedName>
        <fullName evidence="2">EamA domain-containing protein</fullName>
    </recommendedName>
</protein>
<dbReference type="STRING" id="1445510.YC6258_01508"/>
<feature type="transmembrane region" description="Helical" evidence="1">
    <location>
        <begin position="153"/>
        <end position="170"/>
    </location>
</feature>
<keyword evidence="4" id="KW-1185">Reference proteome</keyword>
<feature type="transmembrane region" description="Helical" evidence="1">
    <location>
        <begin position="217"/>
        <end position="239"/>
    </location>
</feature>
<dbReference type="AlphaFoldDB" id="A0A0C5VH43"/>
<keyword evidence="1" id="KW-0812">Transmembrane</keyword>
<feature type="transmembrane region" description="Helical" evidence="1">
    <location>
        <begin position="67"/>
        <end position="88"/>
    </location>
</feature>
<sequence length="293" mass="32276">MNWILFTLLAVSMQTVRTAGQKRLSGHISPILVTWVRFGFGLPFAILYWLYLSYTIEDTYLNIDTTFFRYSLLAAVAQIVATFLLVHALKLRNFSVGTTFAKTEAIFTALMGFLFFQQPLNLLAGIAIFIGAAGTILAGLIKPYRAILTEPSLIYGLGAGLGFGLASLWLRQASLSLHGNYIYSAATTLITIVSLQVLISAIPMIKNPVNSIRQLKHHWKACVFVGATSAAGSIGWFTAMTFQTAAIVKGLGQIEFVLSILITTFYFRERISYNEWTGMILVTSSVCLLLFVS</sequence>
<dbReference type="GO" id="GO:0016020">
    <property type="term" value="C:membrane"/>
    <property type="evidence" value="ECO:0007669"/>
    <property type="project" value="InterPro"/>
</dbReference>
<evidence type="ECO:0000256" key="1">
    <source>
        <dbReference type="SAM" id="Phobius"/>
    </source>
</evidence>
<dbReference type="Pfam" id="PF00892">
    <property type="entry name" value="EamA"/>
    <property type="match status" value="1"/>
</dbReference>
<dbReference type="RefSeq" id="WP_044616309.1">
    <property type="nucleotide sequence ID" value="NZ_CP007142.1"/>
</dbReference>
<dbReference type="KEGG" id="gsn:YC6258_01508"/>
<keyword evidence="1" id="KW-1133">Transmembrane helix</keyword>
<dbReference type="EMBL" id="CP007142">
    <property type="protein sequence ID" value="AJQ93556.1"/>
    <property type="molecule type" value="Genomic_DNA"/>
</dbReference>
<feature type="transmembrane region" description="Helical" evidence="1">
    <location>
        <begin position="273"/>
        <end position="292"/>
    </location>
</feature>
<feature type="transmembrane region" description="Helical" evidence="1">
    <location>
        <begin position="246"/>
        <end position="267"/>
    </location>
</feature>
<evidence type="ECO:0000313" key="3">
    <source>
        <dbReference type="EMBL" id="AJQ93556.1"/>
    </source>
</evidence>
<name>A0A0C5VH43_9GAMM</name>
<feature type="transmembrane region" description="Helical" evidence="1">
    <location>
        <begin position="34"/>
        <end position="55"/>
    </location>
</feature>
<keyword evidence="1" id="KW-0472">Membrane</keyword>
<proteinExistence type="predicted"/>
<feature type="transmembrane region" description="Helical" evidence="1">
    <location>
        <begin position="182"/>
        <end position="205"/>
    </location>
</feature>
<dbReference type="HOGENOM" id="CLU_069810_0_0_6"/>
<gene>
    <name evidence="3" type="ORF">YC6258_01508</name>
</gene>
<feature type="transmembrane region" description="Helical" evidence="1">
    <location>
        <begin position="122"/>
        <end position="141"/>
    </location>
</feature>
<evidence type="ECO:0000259" key="2">
    <source>
        <dbReference type="Pfam" id="PF00892"/>
    </source>
</evidence>
<organism evidence="3 4">
    <name type="scientific">Gynuella sunshinyii YC6258</name>
    <dbReference type="NCBI Taxonomy" id="1445510"/>
    <lineage>
        <taxon>Bacteria</taxon>
        <taxon>Pseudomonadati</taxon>
        <taxon>Pseudomonadota</taxon>
        <taxon>Gammaproteobacteria</taxon>
        <taxon>Oceanospirillales</taxon>
        <taxon>Saccharospirillaceae</taxon>
        <taxon>Gynuella</taxon>
    </lineage>
</organism>
<dbReference type="InterPro" id="IPR037185">
    <property type="entry name" value="EmrE-like"/>
</dbReference>